<dbReference type="AlphaFoldDB" id="A0AAE0AR39"/>
<dbReference type="CDD" id="cd06222">
    <property type="entry name" value="RNase_H_like"/>
    <property type="match status" value="1"/>
</dbReference>
<evidence type="ECO:0000256" key="1">
    <source>
        <dbReference type="SAM" id="MobiDB-lite"/>
    </source>
</evidence>
<dbReference type="EMBL" id="JANJYJ010000003">
    <property type="protein sequence ID" value="KAK3222042.1"/>
    <property type="molecule type" value="Genomic_DNA"/>
</dbReference>
<feature type="compositionally biased region" description="Basic and acidic residues" evidence="1">
    <location>
        <begin position="9"/>
        <end position="36"/>
    </location>
</feature>
<gene>
    <name evidence="3" type="ORF">Dsin_009067</name>
</gene>
<dbReference type="SUPFAM" id="SSF53098">
    <property type="entry name" value="Ribonuclease H-like"/>
    <property type="match status" value="1"/>
</dbReference>
<protein>
    <recommendedName>
        <fullName evidence="2">RNase H type-1 domain-containing protein</fullName>
    </recommendedName>
</protein>
<dbReference type="GO" id="GO:0004523">
    <property type="term" value="F:RNA-DNA hybrid ribonuclease activity"/>
    <property type="evidence" value="ECO:0007669"/>
    <property type="project" value="InterPro"/>
</dbReference>
<reference evidence="3" key="1">
    <citation type="journal article" date="2023" name="Plant J.">
        <title>Genome sequences and population genomics provide insights into the demographic history, inbreeding, and mutation load of two 'living fossil' tree species of Dipteronia.</title>
        <authorList>
            <person name="Feng Y."/>
            <person name="Comes H.P."/>
            <person name="Chen J."/>
            <person name="Zhu S."/>
            <person name="Lu R."/>
            <person name="Zhang X."/>
            <person name="Li P."/>
            <person name="Qiu J."/>
            <person name="Olsen K.M."/>
            <person name="Qiu Y."/>
        </authorList>
    </citation>
    <scope>NUCLEOTIDE SEQUENCE</scope>
    <source>
        <strain evidence="3">NBL</strain>
    </source>
</reference>
<evidence type="ECO:0000313" key="3">
    <source>
        <dbReference type="EMBL" id="KAK3222042.1"/>
    </source>
</evidence>
<feature type="region of interest" description="Disordered" evidence="1">
    <location>
        <begin position="1"/>
        <end position="74"/>
    </location>
</feature>
<comment type="caution">
    <text evidence="3">The sequence shown here is derived from an EMBL/GenBank/DDBJ whole genome shotgun (WGS) entry which is preliminary data.</text>
</comment>
<dbReference type="Pfam" id="PF13456">
    <property type="entry name" value="RVT_3"/>
    <property type="match status" value="1"/>
</dbReference>
<dbReference type="SUPFAM" id="SSF56219">
    <property type="entry name" value="DNase I-like"/>
    <property type="match status" value="1"/>
</dbReference>
<evidence type="ECO:0000313" key="4">
    <source>
        <dbReference type="Proteomes" id="UP001281410"/>
    </source>
</evidence>
<dbReference type="PANTHER" id="PTHR33116:SF75">
    <property type="entry name" value="RIBONUCLEASE H PROTEIN"/>
    <property type="match status" value="1"/>
</dbReference>
<dbReference type="InterPro" id="IPR044730">
    <property type="entry name" value="RNase_H-like_dom_plant"/>
</dbReference>
<dbReference type="Gene3D" id="3.30.420.10">
    <property type="entry name" value="Ribonuclease H-like superfamily/Ribonuclease H"/>
    <property type="match status" value="1"/>
</dbReference>
<dbReference type="InterPro" id="IPR036397">
    <property type="entry name" value="RNaseH_sf"/>
</dbReference>
<proteinExistence type="predicted"/>
<sequence length="1082" mass="123555">MEFQKAWKKVSEKKGLSVRKAGEPKGRPEKGKERACQHPSRRPRLSLANGKLIIGGRNSKSREESPSSLSSNSDFLMSSSLKFNGPIRECSKVGQSGGVSAYPNGPARPSMVPISNISIDLTNSSYRTLKGPTFPSAFDSSGPQDSGHESLLLDHHQVIGNRGGSISGSVTIEPEVQTNVNSEIVPFVYTPAKPKAKRVGKNIGASKCHAMITRGSDKLNKGWETTEENQLKDKWNLEVEITNMVEEGYARGQNMEVVFCNIYAASVERERRELWGFLLSSQSSFLMPWCIGGDFNTVLHPSERKGGIYNMSFVNSFNAFVLQARVVDLPLTGFPFTWTNLREKDSWARLNHFLISPEILSWFPKLIQTGHLGSLSDHSAVSIGEPQMDWGPCPFRFYNGWLEDKVMMNDVMSGWRRNRASSSVLECEIRLSEVEKQALRVGWGEELRQKRATIIQKYWKYIRFEEQIWRQKSRVKRLKDSDKNSRIGKSVGFQEDWASVFRCKKGFFPLNCLGLPLGARPGTKSFWKDLVSCVESRLAPWKKKFLSKGGRLVFIKAVMSGIPTYYMSVFKMPVGVALAIENLQRNFFLGDRVEKRKTHSVDWATICKNKKIGGLGVGRMKDKNMSLLAKWVWHFGREETSIWKRVICAKYGRSTKDLSWDWNFHSSSSYFTNAIQSLFVEGFSTEKILKDGLRMLVGNGDRIKFLTDLYWDSKPLNQAFARIYALSQAKDGRMKEVGMWNDSKWVWNFSLRRPLFDWEIDVWKEFLSSLDSLNVRRLIPDVIAWSMNPNGIFLVGSFRRCLDQEKASIIPIFDPIWRGYCPPKVELFLWQLIRGRVMVKEVWKAAMVWWEVEFCASRTINDWFLGWSSLNPLQCIARAWQILFLAVVWSLWEARNSRIFKNSEVLIHQVVDMVRFRLVWWFKHYCKGSKDQVSLMFLNVKDCCVDLPIPKKSRSAHWRPPQEESLLFNVDGSALGAPVLADSISVELLAIHKACDIIQASKKWNGVKVVILSDSLVAVSWVNGEDVGSLEHADIIFEIRNWLKLFSNLVVSYASRCSNFFVDSLAKQGARNCGDFMQFMDS</sequence>
<dbReference type="Gene3D" id="3.60.10.10">
    <property type="entry name" value="Endonuclease/exonuclease/phosphatase"/>
    <property type="match status" value="1"/>
</dbReference>
<dbReference type="Proteomes" id="UP001281410">
    <property type="component" value="Unassembled WGS sequence"/>
</dbReference>
<organism evidence="3 4">
    <name type="scientific">Dipteronia sinensis</name>
    <dbReference type="NCBI Taxonomy" id="43782"/>
    <lineage>
        <taxon>Eukaryota</taxon>
        <taxon>Viridiplantae</taxon>
        <taxon>Streptophyta</taxon>
        <taxon>Embryophyta</taxon>
        <taxon>Tracheophyta</taxon>
        <taxon>Spermatophyta</taxon>
        <taxon>Magnoliopsida</taxon>
        <taxon>eudicotyledons</taxon>
        <taxon>Gunneridae</taxon>
        <taxon>Pentapetalae</taxon>
        <taxon>rosids</taxon>
        <taxon>malvids</taxon>
        <taxon>Sapindales</taxon>
        <taxon>Sapindaceae</taxon>
        <taxon>Hippocastanoideae</taxon>
        <taxon>Acereae</taxon>
        <taxon>Dipteronia</taxon>
    </lineage>
</organism>
<feature type="domain" description="RNase H type-1" evidence="2">
    <location>
        <begin position="1001"/>
        <end position="1068"/>
    </location>
</feature>
<dbReference type="InterPro" id="IPR002156">
    <property type="entry name" value="RNaseH_domain"/>
</dbReference>
<keyword evidence="4" id="KW-1185">Reference proteome</keyword>
<dbReference type="PANTHER" id="PTHR33116">
    <property type="entry name" value="REVERSE TRANSCRIPTASE ZINC-BINDING DOMAIN-CONTAINING PROTEIN-RELATED-RELATED"/>
    <property type="match status" value="1"/>
</dbReference>
<dbReference type="InterPro" id="IPR012337">
    <property type="entry name" value="RNaseH-like_sf"/>
</dbReference>
<name>A0AAE0AR39_9ROSI</name>
<dbReference type="GO" id="GO:0003676">
    <property type="term" value="F:nucleic acid binding"/>
    <property type="evidence" value="ECO:0007669"/>
    <property type="project" value="InterPro"/>
</dbReference>
<evidence type="ECO:0000259" key="2">
    <source>
        <dbReference type="Pfam" id="PF13456"/>
    </source>
</evidence>
<accession>A0AAE0AR39</accession>
<dbReference type="InterPro" id="IPR036691">
    <property type="entry name" value="Endo/exonu/phosph_ase_sf"/>
</dbReference>